<evidence type="ECO:0000256" key="1">
    <source>
        <dbReference type="SAM" id="MobiDB-lite"/>
    </source>
</evidence>
<keyword evidence="3" id="KW-1185">Reference proteome</keyword>
<accession>A0A1Y1JPD4</accession>
<sequence>MVLIEETWGEFDVQLAVSLGGNSTSEIFYERLNNLTGLNEYYAYCEPLKSHKNMSAVKNVCAKILKYLSSNEELRSNSNVYDICRLLNYWVATKLSAIGFLSDSSYMKNVFLDISLIWNTYIANELNNDHHQTCNPLINVVTIRDWRMRKALYDYYVDYVYLDNMASIIPNADEYCKYIRNKVSLYEYFGSKCFSDQTDFCHEFKTKYKACDPNELLLKFKCVKEVKKKKLLEESQRIKTHQGVSSERNISEQERQSPGLSTEGTHTLKDLQSISNSFSHLKNAGGILLGIVAISMTYVFLHKFTPLGILIHNKFASKNYNRSNINSEFNIAFDYAQEIHNPHYNIRDEHYIGYHSD</sequence>
<dbReference type="InterPro" id="IPR008780">
    <property type="entry name" value="Plasmodium_Vir"/>
</dbReference>
<protein>
    <submittedName>
        <fullName evidence="2">Variable surface protein</fullName>
    </submittedName>
</protein>
<proteinExistence type="predicted"/>
<dbReference type="GeneID" id="39745159"/>
<organism evidence="2 3">
    <name type="scientific">Plasmodium gonderi</name>
    <dbReference type="NCBI Taxonomy" id="77519"/>
    <lineage>
        <taxon>Eukaryota</taxon>
        <taxon>Sar</taxon>
        <taxon>Alveolata</taxon>
        <taxon>Apicomplexa</taxon>
        <taxon>Aconoidasida</taxon>
        <taxon>Haemosporida</taxon>
        <taxon>Plasmodiidae</taxon>
        <taxon>Plasmodium</taxon>
        <taxon>Plasmodium (Plasmodium)</taxon>
    </lineage>
</organism>
<comment type="caution">
    <text evidence="2">The sequence shown here is derived from an EMBL/GenBank/DDBJ whole genome shotgun (WGS) entry which is preliminary data.</text>
</comment>
<dbReference type="RefSeq" id="XP_028546940.1">
    <property type="nucleotide sequence ID" value="XM_028691139.1"/>
</dbReference>
<feature type="region of interest" description="Disordered" evidence="1">
    <location>
        <begin position="239"/>
        <end position="265"/>
    </location>
</feature>
<evidence type="ECO:0000313" key="2">
    <source>
        <dbReference type="EMBL" id="GAW84351.1"/>
    </source>
</evidence>
<gene>
    <name evidence="2" type="ORF">PGO_002500</name>
</gene>
<dbReference type="Proteomes" id="UP000195521">
    <property type="component" value="Unassembled WGS sequence"/>
</dbReference>
<name>A0A1Y1JPD4_PLAGO</name>
<dbReference type="OrthoDB" id="387362at2759"/>
<dbReference type="EMBL" id="BDQF01000249">
    <property type="protein sequence ID" value="GAW84351.1"/>
    <property type="molecule type" value="Genomic_DNA"/>
</dbReference>
<dbReference type="OMA" id="NADEYCK"/>
<dbReference type="AlphaFoldDB" id="A0A1Y1JPD4"/>
<reference evidence="3" key="1">
    <citation type="submission" date="2017-04" db="EMBL/GenBank/DDBJ databases">
        <title>Plasmodium gonderi genome.</title>
        <authorList>
            <person name="Arisue N."/>
            <person name="Honma H."/>
            <person name="Kawai S."/>
            <person name="Tougan T."/>
            <person name="Tanabe K."/>
            <person name="Horii T."/>
        </authorList>
    </citation>
    <scope>NUCLEOTIDE SEQUENCE [LARGE SCALE GENOMIC DNA]</scope>
    <source>
        <strain evidence="3">ATCC 30045</strain>
    </source>
</reference>
<feature type="compositionally biased region" description="Polar residues" evidence="1">
    <location>
        <begin position="256"/>
        <end position="265"/>
    </location>
</feature>
<dbReference type="Pfam" id="PF05795">
    <property type="entry name" value="Plasmodium_Vir"/>
    <property type="match status" value="1"/>
</dbReference>
<evidence type="ECO:0000313" key="3">
    <source>
        <dbReference type="Proteomes" id="UP000195521"/>
    </source>
</evidence>